<proteinExistence type="predicted"/>
<keyword evidence="1" id="KW-1185">Reference proteome</keyword>
<accession>A0ABM1J6X5</accession>
<protein>
    <submittedName>
        <fullName evidence="2">Uncharacterized protein LOC107072639 isoform X1</fullName>
    </submittedName>
</protein>
<gene>
    <name evidence="2" type="primary">LOC107072639</name>
</gene>
<organism evidence="1 2">
    <name type="scientific">Polistes dominula</name>
    <name type="common">European paper wasp</name>
    <name type="synonym">Vespa dominula</name>
    <dbReference type="NCBI Taxonomy" id="743375"/>
    <lineage>
        <taxon>Eukaryota</taxon>
        <taxon>Metazoa</taxon>
        <taxon>Ecdysozoa</taxon>
        <taxon>Arthropoda</taxon>
        <taxon>Hexapoda</taxon>
        <taxon>Insecta</taxon>
        <taxon>Pterygota</taxon>
        <taxon>Neoptera</taxon>
        <taxon>Endopterygota</taxon>
        <taxon>Hymenoptera</taxon>
        <taxon>Apocrita</taxon>
        <taxon>Aculeata</taxon>
        <taxon>Vespoidea</taxon>
        <taxon>Vespidae</taxon>
        <taxon>Polistinae</taxon>
        <taxon>Polistini</taxon>
        <taxon>Polistes</taxon>
    </lineage>
</organism>
<evidence type="ECO:0000313" key="2">
    <source>
        <dbReference type="RefSeq" id="XP_015188213.1"/>
    </source>
</evidence>
<name>A0ABM1J6X5_POLDO</name>
<evidence type="ECO:0000313" key="1">
    <source>
        <dbReference type="Proteomes" id="UP000694924"/>
    </source>
</evidence>
<dbReference type="GeneID" id="107072639"/>
<dbReference type="RefSeq" id="XP_015188213.1">
    <property type="nucleotide sequence ID" value="XM_015332727.1"/>
</dbReference>
<sequence>MHVIEKHNDYDVLYILLRLALCIYYETNRRIENLNKYFVATGNIYRDYEFDFGDETFVKKAKLKTLTLLIVLWTTKKIKLMTLEILEIERPFVLSFCFRIWKNH</sequence>
<dbReference type="Proteomes" id="UP000694924">
    <property type="component" value="Unplaced"/>
</dbReference>
<reference evidence="2" key="1">
    <citation type="submission" date="2025-08" db="UniProtKB">
        <authorList>
            <consortium name="RefSeq"/>
        </authorList>
    </citation>
    <scope>IDENTIFICATION</scope>
    <source>
        <tissue evidence="2">Whole body</tissue>
    </source>
</reference>